<dbReference type="GO" id="GO:0005524">
    <property type="term" value="F:ATP binding"/>
    <property type="evidence" value="ECO:0007669"/>
    <property type="project" value="UniProtKB-UniRule"/>
</dbReference>
<dbReference type="SUPFAM" id="SSF52943">
    <property type="entry name" value="ATP synthase (F1-ATPase), gamma subunit"/>
    <property type="match status" value="1"/>
</dbReference>
<dbReference type="OrthoDB" id="9812769at2"/>
<evidence type="ECO:0000256" key="5">
    <source>
        <dbReference type="ARBA" id="ARBA00022781"/>
    </source>
</evidence>
<accession>Q1IIG7</accession>
<dbReference type="GO" id="GO:0042777">
    <property type="term" value="P:proton motive force-driven plasma membrane ATP synthesis"/>
    <property type="evidence" value="ECO:0007669"/>
    <property type="project" value="UniProtKB-UniRule"/>
</dbReference>
<keyword evidence="7 10" id="KW-0472">Membrane</keyword>
<dbReference type="STRING" id="204669.Acid345_4333"/>
<dbReference type="EnsemblBacteria" id="ABF43333">
    <property type="protein sequence ID" value="ABF43333"/>
    <property type="gene ID" value="Acid345_4333"/>
</dbReference>
<comment type="subcellular location">
    <subcellularLocation>
        <location evidence="10">Cell inner membrane</location>
        <topology evidence="10">Peripheral membrane protein</topology>
    </subcellularLocation>
    <subcellularLocation>
        <location evidence="2">Membrane</location>
        <topology evidence="2">Peripheral membrane protein</topology>
    </subcellularLocation>
</comment>
<dbReference type="HAMAP" id="MF_00815">
    <property type="entry name" value="ATP_synth_gamma_bact"/>
    <property type="match status" value="1"/>
</dbReference>
<keyword evidence="10" id="KW-0997">Cell inner membrane</keyword>
<keyword evidence="10" id="KW-1003">Cell membrane</keyword>
<evidence type="ECO:0000256" key="2">
    <source>
        <dbReference type="ARBA" id="ARBA00004170"/>
    </source>
</evidence>
<evidence type="ECO:0000256" key="3">
    <source>
        <dbReference type="ARBA" id="ARBA00007681"/>
    </source>
</evidence>
<dbReference type="Gene3D" id="1.10.287.80">
    <property type="entry name" value="ATP synthase, gamma subunit, helix hairpin domain"/>
    <property type="match status" value="2"/>
</dbReference>
<dbReference type="GO" id="GO:0045259">
    <property type="term" value="C:proton-transporting ATP synthase complex"/>
    <property type="evidence" value="ECO:0007669"/>
    <property type="project" value="UniProtKB-KW"/>
</dbReference>
<dbReference type="HOGENOM" id="CLU_050669_0_1_0"/>
<dbReference type="PANTHER" id="PTHR11693:SF22">
    <property type="entry name" value="ATP SYNTHASE SUBUNIT GAMMA, MITOCHONDRIAL"/>
    <property type="match status" value="1"/>
</dbReference>
<dbReference type="PANTHER" id="PTHR11693">
    <property type="entry name" value="ATP SYNTHASE GAMMA CHAIN"/>
    <property type="match status" value="1"/>
</dbReference>
<evidence type="ECO:0000256" key="6">
    <source>
        <dbReference type="ARBA" id="ARBA00023065"/>
    </source>
</evidence>
<name>Q1IIG7_KORVE</name>
<comment type="similarity">
    <text evidence="3 10">Belongs to the ATPase gamma chain family.</text>
</comment>
<dbReference type="RefSeq" id="WP_011525130.1">
    <property type="nucleotide sequence ID" value="NC_008009.1"/>
</dbReference>
<keyword evidence="11" id="KW-0378">Hydrolase</keyword>
<evidence type="ECO:0000256" key="7">
    <source>
        <dbReference type="ARBA" id="ARBA00023136"/>
    </source>
</evidence>
<evidence type="ECO:0000256" key="4">
    <source>
        <dbReference type="ARBA" id="ARBA00022448"/>
    </source>
</evidence>
<keyword evidence="8 10" id="KW-0139">CF(1)</keyword>
<dbReference type="EMBL" id="CP000360">
    <property type="protein sequence ID" value="ABF43333.1"/>
    <property type="molecule type" value="Genomic_DNA"/>
</dbReference>
<keyword evidence="9 10" id="KW-0066">ATP synthesis</keyword>
<dbReference type="PRINTS" id="PR00126">
    <property type="entry name" value="ATPASEGAMMA"/>
</dbReference>
<dbReference type="Pfam" id="PF00231">
    <property type="entry name" value="ATP-synt"/>
    <property type="match status" value="1"/>
</dbReference>
<dbReference type="InterPro" id="IPR000131">
    <property type="entry name" value="ATP_synth_F1_gsu"/>
</dbReference>
<comment type="function">
    <text evidence="1 10">Produces ATP from ADP in the presence of a proton gradient across the membrane. The gamma chain is believed to be important in regulating ATPase activity and the flow of protons through the CF(0) complex.</text>
</comment>
<evidence type="ECO:0000256" key="10">
    <source>
        <dbReference type="HAMAP-Rule" id="MF_00815"/>
    </source>
</evidence>
<dbReference type="Gene3D" id="3.40.1380.10">
    <property type="match status" value="1"/>
</dbReference>
<dbReference type="eggNOG" id="COG0224">
    <property type="taxonomic scope" value="Bacteria"/>
</dbReference>
<dbReference type="PROSITE" id="PS00153">
    <property type="entry name" value="ATPASE_GAMMA"/>
    <property type="match status" value="1"/>
</dbReference>
<proteinExistence type="inferred from homology"/>
<keyword evidence="6 10" id="KW-0406">Ion transport</keyword>
<evidence type="ECO:0000313" key="12">
    <source>
        <dbReference type="Proteomes" id="UP000002432"/>
    </source>
</evidence>
<organism evidence="11 12">
    <name type="scientific">Koribacter versatilis (strain Ellin345)</name>
    <dbReference type="NCBI Taxonomy" id="204669"/>
    <lineage>
        <taxon>Bacteria</taxon>
        <taxon>Pseudomonadati</taxon>
        <taxon>Acidobacteriota</taxon>
        <taxon>Terriglobia</taxon>
        <taxon>Terriglobales</taxon>
        <taxon>Candidatus Korobacteraceae</taxon>
        <taxon>Candidatus Korobacter</taxon>
    </lineage>
</organism>
<comment type="subunit">
    <text evidence="10">F-type ATPases have 2 components, CF(1) - the catalytic core - and CF(0) - the membrane proton channel. CF(1) has five subunits: alpha(3), beta(3), gamma(1), delta(1), epsilon(1). CF(0) has three main subunits: a, b and c.</text>
</comment>
<evidence type="ECO:0000313" key="11">
    <source>
        <dbReference type="EMBL" id="ABF43333.1"/>
    </source>
</evidence>
<dbReference type="GO" id="GO:0016787">
    <property type="term" value="F:hydrolase activity"/>
    <property type="evidence" value="ECO:0007669"/>
    <property type="project" value="UniProtKB-KW"/>
</dbReference>
<dbReference type="InterPro" id="IPR023632">
    <property type="entry name" value="ATP_synth_F1_gsu_CS"/>
</dbReference>
<dbReference type="GO" id="GO:0046933">
    <property type="term" value="F:proton-transporting ATP synthase activity, rotational mechanism"/>
    <property type="evidence" value="ECO:0007669"/>
    <property type="project" value="UniProtKB-UniRule"/>
</dbReference>
<dbReference type="GO" id="GO:0005886">
    <property type="term" value="C:plasma membrane"/>
    <property type="evidence" value="ECO:0007669"/>
    <property type="project" value="UniProtKB-SubCell"/>
</dbReference>
<sequence length="345" mass="38587">MASILDLRRRIRSVKNTRQITRAMKMVSAARLRRAQERALAARPYGQMLTNVLKSLVSRAETIDPETGKAQHPLLEQRDEQNILLVVVTGDRGLAGAFNANITKTALRFMERKFDKNIDIEAVGRKGRDFLRRRYPLGKSEAEQRAGQVQVTAEHVGVLNKVAFEEVQDISESIMGRYERGEVDAVYLIFNEFKSVISQRLVVERILPIQEIGERTIAQADLMSAEDRKKEIHAAKEAGVGMKGQDTSEIDKKAAQFGTSQSDYIYEQPPAELFADLIPKYVTVQIYRSMLESVAAEHAARMTAMDSATNNAGEMIDSYTLQMNRARQAAITKEIIEIVSGAAAL</sequence>
<dbReference type="NCBIfam" id="TIGR01146">
    <property type="entry name" value="ATPsyn_F1gamma"/>
    <property type="match status" value="1"/>
</dbReference>
<evidence type="ECO:0000256" key="8">
    <source>
        <dbReference type="ARBA" id="ARBA00023196"/>
    </source>
</evidence>
<dbReference type="CDD" id="cd12151">
    <property type="entry name" value="F1-ATPase_gamma"/>
    <property type="match status" value="1"/>
</dbReference>
<dbReference type="Proteomes" id="UP000002432">
    <property type="component" value="Chromosome"/>
</dbReference>
<protein>
    <recommendedName>
        <fullName evidence="10">ATP synthase gamma chain</fullName>
    </recommendedName>
    <alternativeName>
        <fullName evidence="10">ATP synthase F1 sector gamma subunit</fullName>
    </alternativeName>
    <alternativeName>
        <fullName evidence="10">F-ATPase gamma subunit</fullName>
    </alternativeName>
</protein>
<dbReference type="InterPro" id="IPR035968">
    <property type="entry name" value="ATP_synth_F1_ATPase_gsu"/>
</dbReference>
<evidence type="ECO:0000256" key="1">
    <source>
        <dbReference type="ARBA" id="ARBA00003456"/>
    </source>
</evidence>
<gene>
    <name evidence="10" type="primary">atpG</name>
    <name evidence="11" type="ordered locus">Acid345_4333</name>
</gene>
<evidence type="ECO:0000256" key="9">
    <source>
        <dbReference type="ARBA" id="ARBA00023310"/>
    </source>
</evidence>
<reference evidence="11 12" key="1">
    <citation type="journal article" date="2009" name="Appl. Environ. Microbiol.">
        <title>Three genomes from the phylum Acidobacteria provide insight into the lifestyles of these microorganisms in soils.</title>
        <authorList>
            <person name="Ward N.L."/>
            <person name="Challacombe J.F."/>
            <person name="Janssen P.H."/>
            <person name="Henrissat B."/>
            <person name="Coutinho P.M."/>
            <person name="Wu M."/>
            <person name="Xie G."/>
            <person name="Haft D.H."/>
            <person name="Sait M."/>
            <person name="Badger J."/>
            <person name="Barabote R.D."/>
            <person name="Bradley B."/>
            <person name="Brettin T.S."/>
            <person name="Brinkac L.M."/>
            <person name="Bruce D."/>
            <person name="Creasy T."/>
            <person name="Daugherty S.C."/>
            <person name="Davidsen T.M."/>
            <person name="DeBoy R.T."/>
            <person name="Detter J.C."/>
            <person name="Dodson R.J."/>
            <person name="Durkin A.S."/>
            <person name="Ganapathy A."/>
            <person name="Gwinn-Giglio M."/>
            <person name="Han C.S."/>
            <person name="Khouri H."/>
            <person name="Kiss H."/>
            <person name="Kothari S.P."/>
            <person name="Madupu R."/>
            <person name="Nelson K.E."/>
            <person name="Nelson W.C."/>
            <person name="Paulsen I."/>
            <person name="Penn K."/>
            <person name="Ren Q."/>
            <person name="Rosovitz M.J."/>
            <person name="Selengut J.D."/>
            <person name="Shrivastava S."/>
            <person name="Sullivan S.A."/>
            <person name="Tapia R."/>
            <person name="Thompson L.S."/>
            <person name="Watkins K.L."/>
            <person name="Yang Q."/>
            <person name="Yu C."/>
            <person name="Zafar N."/>
            <person name="Zhou L."/>
            <person name="Kuske C.R."/>
        </authorList>
    </citation>
    <scope>NUCLEOTIDE SEQUENCE [LARGE SCALE GENOMIC DNA]</scope>
    <source>
        <strain evidence="11 12">Ellin345</strain>
    </source>
</reference>
<dbReference type="AlphaFoldDB" id="Q1IIG7"/>
<keyword evidence="5 10" id="KW-0375">Hydrogen ion transport</keyword>
<keyword evidence="12" id="KW-1185">Reference proteome</keyword>
<dbReference type="KEGG" id="aba:Acid345_4333"/>
<keyword evidence="4 10" id="KW-0813">Transport</keyword>